<feature type="coiled-coil region" evidence="1">
    <location>
        <begin position="334"/>
        <end position="405"/>
    </location>
</feature>
<evidence type="ECO:0000313" key="4">
    <source>
        <dbReference type="Proteomes" id="UP000620104"/>
    </source>
</evidence>
<keyword evidence="1" id="KW-0175">Coiled coil</keyword>
<reference evidence="3" key="1">
    <citation type="submission" date="2020-07" db="EMBL/GenBank/DDBJ databases">
        <title>Draft Genome Sequence of a Deep-Sea Yeast, Naganishia (Cryptococcus) liquefaciens strain N6.</title>
        <authorList>
            <person name="Han Y.W."/>
            <person name="Kajitani R."/>
            <person name="Morimoto H."/>
            <person name="Parhat M."/>
            <person name="Tsubouchi H."/>
            <person name="Bakenova O."/>
            <person name="Ogata M."/>
            <person name="Argunhan B."/>
            <person name="Aoki R."/>
            <person name="Kajiwara S."/>
            <person name="Itoh T."/>
            <person name="Iwasaki H."/>
        </authorList>
    </citation>
    <scope>NUCLEOTIDE SEQUENCE</scope>
    <source>
        <strain evidence="3">N6</strain>
    </source>
</reference>
<keyword evidence="4" id="KW-1185">Reference proteome</keyword>
<accession>A0A8H3TWP8</accession>
<gene>
    <name evidence="3" type="ORF">NliqN6_4885</name>
</gene>
<proteinExistence type="predicted"/>
<evidence type="ECO:0000256" key="1">
    <source>
        <dbReference type="SAM" id="Coils"/>
    </source>
</evidence>
<dbReference type="AlphaFoldDB" id="A0A8H3TWP8"/>
<protein>
    <submittedName>
        <fullName evidence="3">Uncharacterized protein</fullName>
    </submittedName>
</protein>
<sequence length="681" mass="74784">MAAVLPAIPLAGFDGMPGYDPGMLQPTQAVHHFQQLSLPASASDVSMMDLTIPLSNALTIGEGPWPMDQDTDYLPLITALLNMSNQHLPGDENPIAVSQISSATTADIAATILQRSYQRGYQEGQRLANTDREAAERLVQHNAYMQGVVECIREAEVRFLAVRDQIALLGYREGWIHGGEATLQQVFSQAMQAVQGALEQIYAHGRSRGIEEGSDEATRDMEEQRHALLPAETANQRAITEHLDSKIYSGVSGTKAEARLETAIDAQTTARQTKVELEKQAQDYNSKILAVKKDLETSKQELQYHQLANARELGARQIAIEDLTTHIIKVHAALDESRSTIRQLSLERDRAAREITNRHAELEQQNETIRELKAVIASQSVSSDRDNANLRASNAETELKRLRDKIARLPVDVLEQMRVPGFNELSNDFNVSDKQKVTTTPEFAHAERQDVELDDEKTSNGASDMVATDRSFGNVSDNHKGESESSIAQLDLAGHAADTLRISVNESTVGVHEGRDIASAAATSLPAEDFSASQAMNDSDLATHATDQALVAMTTRMTDIRVSDQEPTYNPDVASLTASMNALNTSLGAPRERSAGNVQGRARRHPPAVRNERALNDTRPQPIRLNFDVAKLARTMAPLGQLRREHAEILGVLPGRAMRRSQLGRLVRQATSAPYHRLNLA</sequence>
<dbReference type="EMBL" id="BLZA01000030">
    <property type="protein sequence ID" value="GHJ88483.1"/>
    <property type="molecule type" value="Genomic_DNA"/>
</dbReference>
<evidence type="ECO:0000256" key="2">
    <source>
        <dbReference type="SAM" id="MobiDB-lite"/>
    </source>
</evidence>
<dbReference type="Proteomes" id="UP000620104">
    <property type="component" value="Unassembled WGS sequence"/>
</dbReference>
<comment type="caution">
    <text evidence="3">The sequence shown here is derived from an EMBL/GenBank/DDBJ whole genome shotgun (WGS) entry which is preliminary data.</text>
</comment>
<organism evidence="3 4">
    <name type="scientific">Naganishia liquefaciens</name>
    <dbReference type="NCBI Taxonomy" id="104408"/>
    <lineage>
        <taxon>Eukaryota</taxon>
        <taxon>Fungi</taxon>
        <taxon>Dikarya</taxon>
        <taxon>Basidiomycota</taxon>
        <taxon>Agaricomycotina</taxon>
        <taxon>Tremellomycetes</taxon>
        <taxon>Filobasidiales</taxon>
        <taxon>Filobasidiaceae</taxon>
        <taxon>Naganishia</taxon>
    </lineage>
</organism>
<feature type="region of interest" description="Disordered" evidence="2">
    <location>
        <begin position="588"/>
        <end position="607"/>
    </location>
</feature>
<feature type="coiled-coil region" evidence="1">
    <location>
        <begin position="274"/>
        <end position="301"/>
    </location>
</feature>
<evidence type="ECO:0000313" key="3">
    <source>
        <dbReference type="EMBL" id="GHJ88483.1"/>
    </source>
</evidence>
<feature type="region of interest" description="Disordered" evidence="2">
    <location>
        <begin position="440"/>
        <end position="482"/>
    </location>
</feature>
<name>A0A8H3TWP8_9TREE</name>